<feature type="domain" description="Transposase IS4-like" evidence="1">
    <location>
        <begin position="96"/>
        <end position="169"/>
    </location>
</feature>
<dbReference type="Proteomes" id="UP000029424">
    <property type="component" value="Chromosome 1"/>
</dbReference>
<dbReference type="GO" id="GO:0003677">
    <property type="term" value="F:DNA binding"/>
    <property type="evidence" value="ECO:0007669"/>
    <property type="project" value="InterPro"/>
</dbReference>
<dbReference type="PANTHER" id="PTHR33627:SF1">
    <property type="entry name" value="TRANSPOSASE"/>
    <property type="match status" value="1"/>
</dbReference>
<evidence type="ECO:0000259" key="1">
    <source>
        <dbReference type="Pfam" id="PF01609"/>
    </source>
</evidence>
<gene>
    <name evidence="2" type="ORF">DM82_1829</name>
</gene>
<dbReference type="InterPro" id="IPR012337">
    <property type="entry name" value="RNaseH-like_sf"/>
</dbReference>
<reference evidence="2 3" key="1">
    <citation type="submission" date="2014-06" db="EMBL/GenBank/DDBJ databases">
        <authorList>
            <person name="Bishop-Lilly K.A."/>
            <person name="Broomall S.M."/>
            <person name="Chain P.S."/>
            <person name="Chertkov O."/>
            <person name="Coyne S.R."/>
            <person name="Daligault H.E."/>
            <person name="Davenport K.W."/>
            <person name="Erkkila T."/>
            <person name="Frey K.G."/>
            <person name="Gibbons H.S."/>
            <person name="Gu W."/>
            <person name="Jaissle J."/>
            <person name="Johnson S.L."/>
            <person name="Koroleva G.I."/>
            <person name="Ladner J.T."/>
            <person name="Lo C.-C."/>
            <person name="Minogue T.D."/>
            <person name="Munk C."/>
            <person name="Palacios G.F."/>
            <person name="Redden C.L."/>
            <person name="Rosenzweig C.N."/>
            <person name="Scholz M.B."/>
            <person name="Teshima H."/>
            <person name="Xu Y."/>
        </authorList>
    </citation>
    <scope>NUCLEOTIDE SEQUENCE [LARGE SCALE GENOMIC DNA]</scope>
    <source>
        <strain evidence="2 3">EO147</strain>
    </source>
</reference>
<dbReference type="InterPro" id="IPR039365">
    <property type="entry name" value="IS701-like"/>
</dbReference>
<proteinExistence type="predicted"/>
<evidence type="ECO:0000313" key="3">
    <source>
        <dbReference type="Proteomes" id="UP000029424"/>
    </source>
</evidence>
<organism evidence="2 3">
    <name type="scientific">Burkholderia oklahomensis</name>
    <dbReference type="NCBI Taxonomy" id="342113"/>
    <lineage>
        <taxon>Bacteria</taxon>
        <taxon>Pseudomonadati</taxon>
        <taxon>Pseudomonadota</taxon>
        <taxon>Betaproteobacteria</taxon>
        <taxon>Burkholderiales</taxon>
        <taxon>Burkholderiaceae</taxon>
        <taxon>Burkholderia</taxon>
        <taxon>pseudomallei group</taxon>
    </lineage>
</organism>
<accession>A0AAI8FMP2</accession>
<dbReference type="KEGG" id="bok:DM82_1829"/>
<dbReference type="InterPro" id="IPR002559">
    <property type="entry name" value="Transposase_11"/>
</dbReference>
<keyword evidence="3" id="KW-1185">Reference proteome</keyword>
<dbReference type="GO" id="GO:0004803">
    <property type="term" value="F:transposase activity"/>
    <property type="evidence" value="ECO:0007669"/>
    <property type="project" value="InterPro"/>
</dbReference>
<sequence>MRSGAPHAVCLAFRFNDVYRKIPIRPVRSAYILETKYLHMTDRSSPILNVNGMTSAWLQSSTGEPIEVVSEASSHSHAARQYDARECMRCCVTEMAAQIRTVGQDSTTFYVVYTPRSIASLQILVNVAGRRWEIETSFEATKGECGLNHYEVRRWRGWHRHITLALLAHAVLVTLRIEGKKTPEGKMPLSPQEIRRLLCRLLWRAVHLINHVIAWSIWRRTH</sequence>
<dbReference type="PANTHER" id="PTHR33627">
    <property type="entry name" value="TRANSPOSASE"/>
    <property type="match status" value="1"/>
</dbReference>
<dbReference type="SUPFAM" id="SSF53098">
    <property type="entry name" value="Ribonuclease H-like"/>
    <property type="match status" value="1"/>
</dbReference>
<dbReference type="AlphaFoldDB" id="A0AAI8FMP2"/>
<evidence type="ECO:0000313" key="2">
    <source>
        <dbReference type="EMBL" id="AIO66751.1"/>
    </source>
</evidence>
<dbReference type="GO" id="GO:0006313">
    <property type="term" value="P:DNA transposition"/>
    <property type="evidence" value="ECO:0007669"/>
    <property type="project" value="InterPro"/>
</dbReference>
<name>A0AAI8FMP2_9BURK</name>
<dbReference type="Pfam" id="PF01609">
    <property type="entry name" value="DDE_Tnp_1"/>
    <property type="match status" value="1"/>
</dbReference>
<dbReference type="EMBL" id="CP008726">
    <property type="protein sequence ID" value="AIO66751.1"/>
    <property type="molecule type" value="Genomic_DNA"/>
</dbReference>
<protein>
    <submittedName>
        <fullName evidence="2">Transposase domain protein</fullName>
    </submittedName>
</protein>